<keyword evidence="14" id="KW-1185">Reference proteome</keyword>
<dbReference type="CTD" id="5564351"/>
<organism evidence="13 14">
    <name type="scientific">Nasonia vitripennis</name>
    <name type="common">Parasitic wasp</name>
    <dbReference type="NCBI Taxonomy" id="7425"/>
    <lineage>
        <taxon>Eukaryota</taxon>
        <taxon>Metazoa</taxon>
        <taxon>Ecdysozoa</taxon>
        <taxon>Arthropoda</taxon>
        <taxon>Hexapoda</taxon>
        <taxon>Insecta</taxon>
        <taxon>Pterygota</taxon>
        <taxon>Neoptera</taxon>
        <taxon>Endopterygota</taxon>
        <taxon>Hymenoptera</taxon>
        <taxon>Apocrita</taxon>
        <taxon>Proctotrupomorpha</taxon>
        <taxon>Chalcidoidea</taxon>
        <taxon>Pteromalidae</taxon>
        <taxon>Pteromalinae</taxon>
        <taxon>Nasonia</taxon>
    </lineage>
</organism>
<protein>
    <recommendedName>
        <fullName evidence="12">Odorant receptor</fullName>
    </recommendedName>
</protein>
<dbReference type="GeneID" id="100328550"/>
<evidence type="ECO:0000313" key="13">
    <source>
        <dbReference type="EnsemblMetazoa" id="NP_001164398"/>
    </source>
</evidence>
<dbReference type="PANTHER" id="PTHR21137:SF37">
    <property type="entry name" value="ODORANT RECEPTOR 46A, ISOFORM B-RELATED"/>
    <property type="match status" value="1"/>
</dbReference>
<evidence type="ECO:0000256" key="7">
    <source>
        <dbReference type="ARBA" id="ARBA00023170"/>
    </source>
</evidence>
<dbReference type="PANTHER" id="PTHR21137">
    <property type="entry name" value="ODORANT RECEPTOR"/>
    <property type="match status" value="1"/>
</dbReference>
<evidence type="ECO:0000256" key="9">
    <source>
        <dbReference type="ARBA" id="ARBA00037764"/>
    </source>
</evidence>
<feature type="transmembrane region" description="Helical" evidence="12">
    <location>
        <begin position="61"/>
        <end position="79"/>
    </location>
</feature>
<dbReference type="GO" id="GO:0007165">
    <property type="term" value="P:signal transduction"/>
    <property type="evidence" value="ECO:0007669"/>
    <property type="project" value="UniProtKB-KW"/>
</dbReference>
<evidence type="ECO:0000256" key="12">
    <source>
        <dbReference type="RuleBase" id="RU351113"/>
    </source>
</evidence>
<feature type="transmembrane region" description="Helical" evidence="12">
    <location>
        <begin position="180"/>
        <end position="203"/>
    </location>
</feature>
<dbReference type="KEGG" id="nvi:100328550"/>
<dbReference type="Pfam" id="PF02949">
    <property type="entry name" value="7tm_6"/>
    <property type="match status" value="1"/>
</dbReference>
<feature type="transmembrane region" description="Helical" evidence="12">
    <location>
        <begin position="123"/>
        <end position="145"/>
    </location>
</feature>
<dbReference type="GO" id="GO:0005886">
    <property type="term" value="C:plasma membrane"/>
    <property type="evidence" value="ECO:0007669"/>
    <property type="project" value="UniProtKB-SubCell"/>
</dbReference>
<dbReference type="SMR" id="A0A7M6UFP8"/>
<keyword evidence="7 12" id="KW-0675">Receptor</keyword>
<dbReference type="GO" id="GO:0004984">
    <property type="term" value="F:olfactory receptor activity"/>
    <property type="evidence" value="ECO:0007669"/>
    <property type="project" value="InterPro"/>
</dbReference>
<comment type="caution">
    <text evidence="12">Lacks conserved residue(s) required for the propagation of feature annotation.</text>
</comment>
<evidence type="ECO:0000256" key="10">
    <source>
        <dbReference type="ARBA" id="ARBA00037946"/>
    </source>
</evidence>
<keyword evidence="4 12" id="KW-0552">Olfaction</keyword>
<dbReference type="EnsemblMetazoa" id="NM_001170927">
    <property type="protein sequence ID" value="NP_001164398"/>
    <property type="gene ID" value="GeneID_100328550"/>
</dbReference>
<evidence type="ECO:0000256" key="3">
    <source>
        <dbReference type="ARBA" id="ARBA00022692"/>
    </source>
</evidence>
<evidence type="ECO:0000256" key="6">
    <source>
        <dbReference type="ARBA" id="ARBA00023136"/>
    </source>
</evidence>
<proteinExistence type="inferred from homology"/>
<sequence length="392" mass="45585">MRSLTFTFKVLSLCGIWLPLHWQSHRRLRLFYKIFSISTVVLTNIFILLQGLLLALSEFDWQFLAEILFTLLTAFSVSFKATNFLMRRDKIICLADMLLKSWCIPRNAVEIEMESRINEFLRVFTIYFNALAQLSLACLLIMPLVQDPDKRELPFRMWLPYDIRNQWNYWSTYVIEVGPMIVGILLNVTTDVVVSGFVLQACIQLDMLKHRLNKLPNIVKVAKRKRLASEEVVRSFERKTLHQAARHHDYIIKYAKVVTETFDVVIVEQFFAGALIFSVIIYVLTIGKVPILQKLMSVGYLICMLGELFAYCWFGNEITLKSLEFSDDIYKIDWMALSDSSNKKLIFIMMRATQPIIMSYGHLVILNIESFKSILKITYTAFNILKESTSTT</sequence>
<accession>A0A7M6UFP8</accession>
<evidence type="ECO:0000256" key="1">
    <source>
        <dbReference type="ARBA" id="ARBA00004141"/>
    </source>
</evidence>
<keyword evidence="5 12" id="KW-1133">Transmembrane helix</keyword>
<dbReference type="GO" id="GO:0005549">
    <property type="term" value="F:odorant binding"/>
    <property type="evidence" value="ECO:0007669"/>
    <property type="project" value="InterPro"/>
</dbReference>
<evidence type="ECO:0000256" key="4">
    <source>
        <dbReference type="ARBA" id="ARBA00022725"/>
    </source>
</evidence>
<dbReference type="OrthoDB" id="6597368at2759"/>
<evidence type="ECO:0000256" key="5">
    <source>
        <dbReference type="ARBA" id="ARBA00022989"/>
    </source>
</evidence>
<dbReference type="InParanoid" id="A0A7M6UFP8"/>
<comment type="subcellular location">
    <subcellularLocation>
        <location evidence="12">Cell membrane</location>
        <topology evidence="12">Multi-pass membrane protein</topology>
    </subcellularLocation>
    <subcellularLocation>
        <location evidence="1">Membrane</location>
        <topology evidence="1">Multi-pass membrane protein</topology>
    </subcellularLocation>
</comment>
<keyword evidence="3 12" id="KW-0812">Transmembrane</keyword>
<evidence type="ECO:0000256" key="11">
    <source>
        <dbReference type="ARBA" id="ARBA00038679"/>
    </source>
</evidence>
<comment type="subunit">
    <text evidence="11">Interacts with Orco. Complexes exist early in the endomembrane system in olfactory sensory neurons (OSNs), coupling these complexes to the conserved ciliary trafficking pathway.</text>
</comment>
<feature type="transmembrane region" description="Helical" evidence="12">
    <location>
        <begin position="297"/>
        <end position="314"/>
    </location>
</feature>
<evidence type="ECO:0000313" key="14">
    <source>
        <dbReference type="Proteomes" id="UP000002358"/>
    </source>
</evidence>
<comment type="function">
    <text evidence="9">Odorant receptor which mediates acceptance or avoidance behavior, depending on its substrates. The odorant receptor repertoire encodes a large collection of odor stimuli that vary widely in identity, intensity, and duration. May form a complex with Orco to form odorant-sensing units, providing sensitive and prolonged odorant signaling and calcium permeability.</text>
</comment>
<dbReference type="RefSeq" id="NP_001164398.1">
    <property type="nucleotide sequence ID" value="NM_001170927.1"/>
</dbReference>
<keyword evidence="6 12" id="KW-0472">Membrane</keyword>
<reference evidence="13" key="1">
    <citation type="submission" date="2021-01" db="UniProtKB">
        <authorList>
            <consortium name="EnsemblMetazoa"/>
        </authorList>
    </citation>
    <scope>IDENTIFICATION</scope>
</reference>
<name>A0A7M6UFP8_NASVI</name>
<keyword evidence="2 12" id="KW-0716">Sensory transduction</keyword>
<dbReference type="Proteomes" id="UP000002358">
    <property type="component" value="Chromosome 4"/>
</dbReference>
<evidence type="ECO:0000256" key="2">
    <source>
        <dbReference type="ARBA" id="ARBA00022606"/>
    </source>
</evidence>
<comment type="similarity">
    <text evidence="10">Belongs to the insect chemoreceptor superfamily. Heteromeric odorant receptor channel (TC 1.A.69) family. Or2a subfamily.</text>
</comment>
<dbReference type="FunCoup" id="A0A7M6UFP8">
    <property type="interactions" value="113"/>
</dbReference>
<keyword evidence="8 12" id="KW-0807">Transducer</keyword>
<feature type="transmembrane region" description="Helical" evidence="12">
    <location>
        <begin position="270"/>
        <end position="291"/>
    </location>
</feature>
<dbReference type="InterPro" id="IPR004117">
    <property type="entry name" value="7tm6_olfct_rcpt"/>
</dbReference>
<feature type="transmembrane region" description="Helical" evidence="12">
    <location>
        <begin position="34"/>
        <end position="55"/>
    </location>
</feature>
<dbReference type="AlphaFoldDB" id="A0A7M6UFP8"/>
<evidence type="ECO:0000256" key="8">
    <source>
        <dbReference type="ARBA" id="ARBA00023224"/>
    </source>
</evidence>